<gene>
    <name evidence="3" type="ORF">URODEC1_LOCUS114599</name>
</gene>
<name>A0ABC9GEL6_9POAL</name>
<dbReference type="InterPro" id="IPR002182">
    <property type="entry name" value="NB-ARC"/>
</dbReference>
<feature type="domain" description="NB-ARC" evidence="2">
    <location>
        <begin position="185"/>
        <end position="329"/>
    </location>
</feature>
<keyword evidence="4" id="KW-1185">Reference proteome</keyword>
<dbReference type="EMBL" id="OZ075118">
    <property type="protein sequence ID" value="CAL5091867.1"/>
    <property type="molecule type" value="Genomic_DNA"/>
</dbReference>
<evidence type="ECO:0000313" key="4">
    <source>
        <dbReference type="Proteomes" id="UP001497457"/>
    </source>
</evidence>
<organism evidence="3 4">
    <name type="scientific">Urochloa decumbens</name>
    <dbReference type="NCBI Taxonomy" id="240449"/>
    <lineage>
        <taxon>Eukaryota</taxon>
        <taxon>Viridiplantae</taxon>
        <taxon>Streptophyta</taxon>
        <taxon>Embryophyta</taxon>
        <taxon>Tracheophyta</taxon>
        <taxon>Spermatophyta</taxon>
        <taxon>Magnoliopsida</taxon>
        <taxon>Liliopsida</taxon>
        <taxon>Poales</taxon>
        <taxon>Poaceae</taxon>
        <taxon>PACMAD clade</taxon>
        <taxon>Panicoideae</taxon>
        <taxon>Panicodae</taxon>
        <taxon>Paniceae</taxon>
        <taxon>Melinidinae</taxon>
        <taxon>Urochloa</taxon>
    </lineage>
</organism>
<accession>A0ABC9GEL6</accession>
<dbReference type="Proteomes" id="UP001497457">
    <property type="component" value="Chromosome 8b"/>
</dbReference>
<reference evidence="3" key="1">
    <citation type="submission" date="2024-10" db="EMBL/GenBank/DDBJ databases">
        <authorList>
            <person name="Ryan C."/>
        </authorList>
    </citation>
    <scope>NUCLEOTIDE SEQUENCE [LARGE SCALE GENOMIC DNA]</scope>
</reference>
<evidence type="ECO:0000259" key="2">
    <source>
        <dbReference type="Pfam" id="PF00931"/>
    </source>
</evidence>
<dbReference type="SUPFAM" id="SSF52540">
    <property type="entry name" value="P-loop containing nucleoside triphosphate hydrolases"/>
    <property type="match status" value="1"/>
</dbReference>
<feature type="compositionally biased region" description="Low complexity" evidence="1">
    <location>
        <begin position="97"/>
        <end position="106"/>
    </location>
</feature>
<dbReference type="PANTHER" id="PTHR33377:SF92">
    <property type="entry name" value="NB-ARC DOMAIN-CONTAINING PROTEIN"/>
    <property type="match status" value="1"/>
</dbReference>
<evidence type="ECO:0000256" key="1">
    <source>
        <dbReference type="SAM" id="MobiDB-lite"/>
    </source>
</evidence>
<dbReference type="Gene3D" id="3.40.50.300">
    <property type="entry name" value="P-loop containing nucleotide triphosphate hydrolases"/>
    <property type="match status" value="1"/>
</dbReference>
<proteinExistence type="predicted"/>
<dbReference type="InterPro" id="IPR027417">
    <property type="entry name" value="P-loop_NTPase"/>
</dbReference>
<dbReference type="AlphaFoldDB" id="A0ABC9GEL6"/>
<sequence length="492" mass="56658">MENLISAVLGELATRSINFIIRKLSMPTLPDVEDCLHKVLLRAQVIIDEAMGRAITNHAMLVQLDMLRDARDWSHYVLDTFRYQLDDNEDTNDQGVSRSSSQSKVNSAKHLSNRGSQSFKDLQEALDYLSSMIFDVNELALFLISYPRMHREPYSMHLQLDNCMFGRQTEAQLVINFLLHTDHHEGEDLGLLPIVGPGQVGKTTLVAHVCKNERVRGHFSKIMFFSIHNFTNDEVSNFEKACAIEHQYQMSNSNIDRRLLVVVELIGDINEDTWNRLYCASKQYLPTGSKIIVTSRSDKIVRYGTTRALTLKYLLHESYWYFFKTITFGSTDPKMHPRLTRLAMGIAKMLNSSFIAANITAHVLSDNFDVHFWGKVLIFLRGFCQRHVSRFGEHPVNLISQNKPVHLARMTIPSEEFMVQHQNECSHEEEVPQIRFIDVMYGSVKPHEKFDVLAWKARIPPYYSLVYTCEIQELKTTASKRKRSMKNGCTLC</sequence>
<evidence type="ECO:0000313" key="3">
    <source>
        <dbReference type="EMBL" id="CAL5091867.1"/>
    </source>
</evidence>
<protein>
    <recommendedName>
        <fullName evidence="2">NB-ARC domain-containing protein</fullName>
    </recommendedName>
</protein>
<dbReference type="PANTHER" id="PTHR33377">
    <property type="entry name" value="OS10G0134700 PROTEIN-RELATED"/>
    <property type="match status" value="1"/>
</dbReference>
<dbReference type="Pfam" id="PF00931">
    <property type="entry name" value="NB-ARC"/>
    <property type="match status" value="1"/>
</dbReference>
<feature type="region of interest" description="Disordered" evidence="1">
    <location>
        <begin position="89"/>
        <end position="112"/>
    </location>
</feature>